<keyword evidence="1" id="KW-0596">Phosphopantetheine</keyword>
<dbReference type="Gene3D" id="3.40.50.720">
    <property type="entry name" value="NAD(P)-binding Rossmann-like Domain"/>
    <property type="match status" value="1"/>
</dbReference>
<feature type="domain" description="AMP-dependent synthetase/ligase" evidence="5">
    <location>
        <begin position="81"/>
        <end position="411"/>
    </location>
</feature>
<protein>
    <submittedName>
        <fullName evidence="7">Nrps-like enzyme</fullName>
    </submittedName>
</protein>
<dbReference type="PANTHER" id="PTHR43439">
    <property type="entry name" value="PHENYLACETATE-COENZYME A LIGASE"/>
    <property type="match status" value="1"/>
</dbReference>
<sequence>MPLHAAGTELQRIRAADRVGGANYINWARPSSPLDILHRIPCRVYPASIFTMATQTTTTASKLTVSELDRPLYTVDELVRRRALEIPDAVAIGYPKEGLLDFEEHSFRAIDRYVDAAVQRLQELGISPADPALEQSPAVGILAQSGLHVAITIMALNRLGCAAFLISTRLASPAITRLCDLANCKSMLTTPNFHPVLSEVQKQRQLEVLPLIQHSDYYGKDAPRFTRSYDPEKENKKIMAIIHSSGSTGLPKPIYLTHRSVIGASMTNMGLRAFICSPLFHSHGFYEIFRSMYSKLPIYMGNYSIPLTSQNLIKMLDYVKPGVFHVVPYVVKLLAETEEGIKALANVKLVLFGGSSCPDDLGDLLVSKGVYLVGNYGCTEIGRIMNSVRPAGDKAWNYMRPLAVAKPYILMDEISPGIFECVCLDGWPSKSTNNSNDPPNSFRTRDLFTRHPTQPDMWKYISRLDDRFTLINGEKVLPIPIEGRIRLEQIVKEAIVFGEQRDYPGVLIVKADSVADMPDEQFLEEIWPAVEAANAQAESFSRIPKELVVILPSDAEYPKTDKGTFIRVPFYRKFEKEIQAAYDGYENDNDKGGSLSLEGADLENWLFQQLNEKSENALSSVEADFFASGIDSLLCIQTWSLIKRKLDLGGRQGQLGQNVLYETGNIKQLARHLEGLKSGREDAVKDELEKMEELIAKYSSFKIHVPGSAPKPGKDLVLVTGVTGGLGAHILAQLTSLPNIAQVYAAVRAPNDAAAATRVSTSLTSRGITLTPDQEAKIVPLSADLGAPDFGLAPSRLADLKSNLTLVIHSAWAVNFNIPVQSFEDQHIKAVYNLIQLCQSVDTPSPARFFFCSSVSSAGGTPRPGTVEEGPVPTPKNAQGTGYARSKYVSEHITRNASKNAGAAARVLRIGQLVGDSKVGEWNTTEGIPLMIQTAATLGALPKLEEEMSWLPVDLAAAIILDMTNADRSKSDEEVARRDSDADLVYHVLNPTRFHWTKQMLPSLAKAGLDFEALPTDQWMERLRSSERDPKKNPPIKLLDWFESKYGSKASTFKGGLEYLTEESKKDSPTLRSLPDVTDVAFVRMMIDKLKARWEAGA</sequence>
<dbReference type="Pfam" id="PF07993">
    <property type="entry name" value="NAD_binding_4"/>
    <property type="match status" value="1"/>
</dbReference>
<dbReference type="InterPro" id="IPR020845">
    <property type="entry name" value="AMP-binding_CS"/>
</dbReference>
<dbReference type="Pfam" id="PF23562">
    <property type="entry name" value="AMP-binding_C_3"/>
    <property type="match status" value="1"/>
</dbReference>
<dbReference type="Gene3D" id="3.40.50.12780">
    <property type="entry name" value="N-terminal domain of ligase-like"/>
    <property type="match status" value="1"/>
</dbReference>
<evidence type="ECO:0000313" key="8">
    <source>
        <dbReference type="Proteomes" id="UP001243330"/>
    </source>
</evidence>
<organism evidence="7 8">
    <name type="scientific">Colletotrichum chrysophilum</name>
    <dbReference type="NCBI Taxonomy" id="1836956"/>
    <lineage>
        <taxon>Eukaryota</taxon>
        <taxon>Fungi</taxon>
        <taxon>Dikarya</taxon>
        <taxon>Ascomycota</taxon>
        <taxon>Pezizomycotina</taxon>
        <taxon>Sordariomycetes</taxon>
        <taxon>Hypocreomycetidae</taxon>
        <taxon>Glomerellales</taxon>
        <taxon>Glomerellaceae</taxon>
        <taxon>Colletotrichum</taxon>
        <taxon>Colletotrichum gloeosporioides species complex</taxon>
    </lineage>
</organism>
<comment type="caution">
    <text evidence="7">The sequence shown here is derived from an EMBL/GenBank/DDBJ whole genome shotgun (WGS) entry which is preliminary data.</text>
</comment>
<dbReference type="Pfam" id="PF00501">
    <property type="entry name" value="AMP-binding"/>
    <property type="match status" value="1"/>
</dbReference>
<evidence type="ECO:0000259" key="5">
    <source>
        <dbReference type="Pfam" id="PF00501"/>
    </source>
</evidence>
<dbReference type="EMBL" id="JAQOWY010000146">
    <property type="protein sequence ID" value="KAK1849343.1"/>
    <property type="molecule type" value="Genomic_DNA"/>
</dbReference>
<feature type="region of interest" description="Disordered" evidence="4">
    <location>
        <begin position="859"/>
        <end position="881"/>
    </location>
</feature>
<gene>
    <name evidence="7" type="ORF">CCHR01_08019</name>
</gene>
<proteinExistence type="predicted"/>
<evidence type="ECO:0000256" key="3">
    <source>
        <dbReference type="ARBA" id="ARBA00022857"/>
    </source>
</evidence>
<dbReference type="InterPro" id="IPR051414">
    <property type="entry name" value="Adenylate-forming_Reductase"/>
</dbReference>
<reference evidence="7" key="1">
    <citation type="submission" date="2023-01" db="EMBL/GenBank/DDBJ databases">
        <title>Colletotrichum chrysophilum M932 genome sequence.</title>
        <authorList>
            <person name="Baroncelli R."/>
        </authorList>
    </citation>
    <scope>NUCLEOTIDE SEQUENCE</scope>
    <source>
        <strain evidence="7">M932</strain>
    </source>
</reference>
<evidence type="ECO:0000313" key="7">
    <source>
        <dbReference type="EMBL" id="KAK1849343.1"/>
    </source>
</evidence>
<evidence type="ECO:0000259" key="6">
    <source>
        <dbReference type="Pfam" id="PF07993"/>
    </source>
</evidence>
<feature type="domain" description="Thioester reductase (TE)" evidence="6">
    <location>
        <begin position="719"/>
        <end position="960"/>
    </location>
</feature>
<evidence type="ECO:0000256" key="2">
    <source>
        <dbReference type="ARBA" id="ARBA00022553"/>
    </source>
</evidence>
<dbReference type="InterPro" id="IPR036736">
    <property type="entry name" value="ACP-like_sf"/>
</dbReference>
<dbReference type="AlphaFoldDB" id="A0AAD9AJX9"/>
<keyword evidence="8" id="KW-1185">Reference proteome</keyword>
<keyword evidence="2" id="KW-0597">Phosphoprotein</keyword>
<dbReference type="PROSITE" id="PS00455">
    <property type="entry name" value="AMP_BINDING"/>
    <property type="match status" value="1"/>
</dbReference>
<dbReference type="Proteomes" id="UP001243330">
    <property type="component" value="Unassembled WGS sequence"/>
</dbReference>
<dbReference type="SUPFAM" id="SSF47336">
    <property type="entry name" value="ACP-like"/>
    <property type="match status" value="1"/>
</dbReference>
<accession>A0AAD9AJX9</accession>
<dbReference type="SUPFAM" id="SSF51735">
    <property type="entry name" value="NAD(P)-binding Rossmann-fold domains"/>
    <property type="match status" value="1"/>
</dbReference>
<dbReference type="InterPro" id="IPR036291">
    <property type="entry name" value="NAD(P)-bd_dom_sf"/>
</dbReference>
<evidence type="ECO:0000256" key="4">
    <source>
        <dbReference type="SAM" id="MobiDB-lite"/>
    </source>
</evidence>
<dbReference type="PANTHER" id="PTHR43439:SF2">
    <property type="entry name" value="ENZYME, PUTATIVE (JCVI)-RELATED"/>
    <property type="match status" value="1"/>
</dbReference>
<dbReference type="SUPFAM" id="SSF56801">
    <property type="entry name" value="Acetyl-CoA synthetase-like"/>
    <property type="match status" value="1"/>
</dbReference>
<keyword evidence="3" id="KW-0521">NADP</keyword>
<dbReference type="InterPro" id="IPR042099">
    <property type="entry name" value="ANL_N_sf"/>
</dbReference>
<dbReference type="InterPro" id="IPR000873">
    <property type="entry name" value="AMP-dep_synth/lig_dom"/>
</dbReference>
<dbReference type="InterPro" id="IPR013120">
    <property type="entry name" value="FAR_NAD-bd"/>
</dbReference>
<name>A0AAD9AJX9_9PEZI</name>
<evidence type="ECO:0000256" key="1">
    <source>
        <dbReference type="ARBA" id="ARBA00022450"/>
    </source>
</evidence>